<dbReference type="EMBL" id="JACEHE010000007">
    <property type="protein sequence ID" value="MBA2947064.1"/>
    <property type="molecule type" value="Genomic_DNA"/>
</dbReference>
<feature type="transmembrane region" description="Helical" evidence="5">
    <location>
        <begin position="381"/>
        <end position="406"/>
    </location>
</feature>
<keyword evidence="2 5" id="KW-0812">Transmembrane</keyword>
<dbReference type="Gene3D" id="1.20.1740.10">
    <property type="entry name" value="Amino acid/polyamine transporter I"/>
    <property type="match status" value="1"/>
</dbReference>
<dbReference type="InterPro" id="IPR004841">
    <property type="entry name" value="AA-permease/SLC12A_dom"/>
</dbReference>
<feature type="domain" description="Amino acid permease/ SLC12A" evidence="6">
    <location>
        <begin position="54"/>
        <end position="409"/>
    </location>
</feature>
<dbReference type="Proteomes" id="UP000545761">
    <property type="component" value="Unassembled WGS sequence"/>
</dbReference>
<feature type="transmembrane region" description="Helical" evidence="5">
    <location>
        <begin position="354"/>
        <end position="375"/>
    </location>
</feature>
<sequence length="515" mass="52774">MSATSTSAQASSAQALRGSSPVAGLDRRSLGPLPVLAQSVSAVAPAAAMATTPALVTVQAGTSALWSVALAALLALLVSACVRTFSIRMAAPGALYSFTAKGLGPAAAFACGCALLIGYGVLVMGALTGTGLYAGLLCARLGLTAWPPELPGLPVVLTLSAAGALTAYFLVRGVRLSAGLALCLEVASIVLALAFFAVLLVRQGPHPDMRQLAPPEANPGALASVAAGALPAFGAFIGFESATVLGAEARRPFLVVGRAVRWTVVCSAALYLLATYTQVLPTGGDGVLSPLDDPGRHPAVRLPVLLDLGIAISFFACAVASGTALVRLLFSMGRERMTPRRLGSTHPTHGTPHIAVRLVLPFLVLVPLGLLAAGLELRTVFSLLLSLCTYGFLTAYALVCLAAPVFLHRIGELTRGAVATAAVCVPSLLLVLAAHARLNLSAGNALVPGLFTLLMGAGTVWFVIARRRDPERIGRIGVYDETSAADVLHSASATLLHLPVDIAHQQSGPPARRAR</sequence>
<evidence type="ECO:0000256" key="2">
    <source>
        <dbReference type="ARBA" id="ARBA00022692"/>
    </source>
</evidence>
<feature type="transmembrane region" description="Helical" evidence="5">
    <location>
        <begin position="445"/>
        <end position="465"/>
    </location>
</feature>
<dbReference type="RefSeq" id="WP_181658011.1">
    <property type="nucleotide sequence ID" value="NZ_JACEHE010000007.1"/>
</dbReference>
<dbReference type="GO" id="GO:0016020">
    <property type="term" value="C:membrane"/>
    <property type="evidence" value="ECO:0007669"/>
    <property type="project" value="UniProtKB-SubCell"/>
</dbReference>
<reference evidence="7 8" key="1">
    <citation type="submission" date="2020-07" db="EMBL/GenBank/DDBJ databases">
        <title>Streptomyces isolated from Indian soil.</title>
        <authorList>
            <person name="Mandal S."/>
            <person name="Maiti P.K."/>
        </authorList>
    </citation>
    <scope>NUCLEOTIDE SEQUENCE [LARGE SCALE GENOMIC DNA]</scope>
    <source>
        <strain evidence="7 8">PSKA28</strain>
    </source>
</reference>
<name>A0A7W0DMH0_9ACTN</name>
<feature type="transmembrane region" description="Helical" evidence="5">
    <location>
        <begin position="106"/>
        <end position="133"/>
    </location>
</feature>
<feature type="transmembrane region" description="Helical" evidence="5">
    <location>
        <begin position="64"/>
        <end position="85"/>
    </location>
</feature>
<comment type="subcellular location">
    <subcellularLocation>
        <location evidence="1">Membrane</location>
        <topology evidence="1">Multi-pass membrane protein</topology>
    </subcellularLocation>
</comment>
<keyword evidence="4 5" id="KW-0472">Membrane</keyword>
<feature type="transmembrane region" description="Helical" evidence="5">
    <location>
        <begin position="308"/>
        <end position="333"/>
    </location>
</feature>
<comment type="caution">
    <text evidence="7">The sequence shown here is derived from an EMBL/GenBank/DDBJ whole genome shotgun (WGS) entry which is preliminary data.</text>
</comment>
<evidence type="ECO:0000259" key="6">
    <source>
        <dbReference type="Pfam" id="PF00324"/>
    </source>
</evidence>
<dbReference type="GO" id="GO:0055085">
    <property type="term" value="P:transmembrane transport"/>
    <property type="evidence" value="ECO:0007669"/>
    <property type="project" value="InterPro"/>
</dbReference>
<dbReference type="InterPro" id="IPR050367">
    <property type="entry name" value="APC_superfamily"/>
</dbReference>
<keyword evidence="3 5" id="KW-1133">Transmembrane helix</keyword>
<evidence type="ECO:0000256" key="1">
    <source>
        <dbReference type="ARBA" id="ARBA00004141"/>
    </source>
</evidence>
<protein>
    <submittedName>
        <fullName evidence="7">APC family permease</fullName>
    </submittedName>
</protein>
<dbReference type="PIRSF" id="PIRSF006060">
    <property type="entry name" value="AA_transporter"/>
    <property type="match status" value="1"/>
</dbReference>
<proteinExistence type="predicted"/>
<evidence type="ECO:0000256" key="4">
    <source>
        <dbReference type="ARBA" id="ARBA00023136"/>
    </source>
</evidence>
<dbReference type="Pfam" id="PF00324">
    <property type="entry name" value="AA_permease"/>
    <property type="match status" value="1"/>
</dbReference>
<feature type="transmembrane region" description="Helical" evidence="5">
    <location>
        <begin position="413"/>
        <end position="433"/>
    </location>
</feature>
<feature type="transmembrane region" description="Helical" evidence="5">
    <location>
        <begin position="259"/>
        <end position="279"/>
    </location>
</feature>
<dbReference type="PANTHER" id="PTHR42770">
    <property type="entry name" value="AMINO ACID TRANSPORTER-RELATED"/>
    <property type="match status" value="1"/>
</dbReference>
<feature type="transmembrane region" description="Helical" evidence="5">
    <location>
        <begin position="178"/>
        <end position="201"/>
    </location>
</feature>
<gene>
    <name evidence="7" type="ORF">H1D24_14970</name>
</gene>
<evidence type="ECO:0000313" key="8">
    <source>
        <dbReference type="Proteomes" id="UP000545761"/>
    </source>
</evidence>
<organism evidence="7 8">
    <name type="scientific">Streptomyces himalayensis subsp. himalayensis</name>
    <dbReference type="NCBI Taxonomy" id="2756131"/>
    <lineage>
        <taxon>Bacteria</taxon>
        <taxon>Bacillati</taxon>
        <taxon>Actinomycetota</taxon>
        <taxon>Actinomycetes</taxon>
        <taxon>Kitasatosporales</taxon>
        <taxon>Streptomycetaceae</taxon>
        <taxon>Streptomyces</taxon>
        <taxon>Streptomyces himalayensis</taxon>
    </lineage>
</organism>
<dbReference type="PANTHER" id="PTHR42770:SF7">
    <property type="entry name" value="MEMBRANE PROTEIN"/>
    <property type="match status" value="1"/>
</dbReference>
<feature type="transmembrane region" description="Helical" evidence="5">
    <location>
        <begin position="221"/>
        <end position="247"/>
    </location>
</feature>
<dbReference type="AlphaFoldDB" id="A0A7W0DMH0"/>
<feature type="transmembrane region" description="Helical" evidence="5">
    <location>
        <begin position="153"/>
        <end position="171"/>
    </location>
</feature>
<evidence type="ECO:0000313" key="7">
    <source>
        <dbReference type="EMBL" id="MBA2947064.1"/>
    </source>
</evidence>
<evidence type="ECO:0000256" key="5">
    <source>
        <dbReference type="SAM" id="Phobius"/>
    </source>
</evidence>
<evidence type="ECO:0000256" key="3">
    <source>
        <dbReference type="ARBA" id="ARBA00022989"/>
    </source>
</evidence>
<accession>A0A7W0DMH0</accession>